<feature type="chain" id="PRO_5045187012" evidence="1">
    <location>
        <begin position="19"/>
        <end position="97"/>
    </location>
</feature>
<sequence length="97" mass="10569">MTRYMVFALLLVSVTVHASSSLRVGSKVLTIGDSAVRVVQLMGQPTVRTFVSEQRPGGLPNNQLAAGEQWQYAQEGKTIVITIVGGRATKFDTLYEQ</sequence>
<evidence type="ECO:0000313" key="3">
    <source>
        <dbReference type="Proteomes" id="UP000663181"/>
    </source>
</evidence>
<name>A0ABX7GWA6_9GAMM</name>
<protein>
    <submittedName>
        <fullName evidence="2">DUF2845 domain-containing protein</fullName>
    </submittedName>
</protein>
<reference evidence="2 3" key="1">
    <citation type="submission" date="2020-10" db="EMBL/GenBank/DDBJ databases">
        <title>Phylogeny of dyella-like bacteria.</title>
        <authorList>
            <person name="Fu J."/>
        </authorList>
    </citation>
    <scope>NUCLEOTIDE SEQUENCE [LARGE SCALE GENOMIC DNA]</scope>
    <source>
        <strain evidence="2 3">DHOB09</strain>
    </source>
</reference>
<keyword evidence="1" id="KW-0732">Signal</keyword>
<proteinExistence type="predicted"/>
<evidence type="ECO:0000313" key="2">
    <source>
        <dbReference type="EMBL" id="QRN54760.1"/>
    </source>
</evidence>
<organism evidence="2 3">
    <name type="scientific">Dyella caseinilytica</name>
    <dbReference type="NCBI Taxonomy" id="1849581"/>
    <lineage>
        <taxon>Bacteria</taxon>
        <taxon>Pseudomonadati</taxon>
        <taxon>Pseudomonadota</taxon>
        <taxon>Gammaproteobacteria</taxon>
        <taxon>Lysobacterales</taxon>
        <taxon>Rhodanobacteraceae</taxon>
        <taxon>Dyella</taxon>
    </lineage>
</organism>
<keyword evidence="3" id="KW-1185">Reference proteome</keyword>
<dbReference type="Proteomes" id="UP000663181">
    <property type="component" value="Chromosome"/>
</dbReference>
<accession>A0ABX7GWA6</accession>
<evidence type="ECO:0000256" key="1">
    <source>
        <dbReference type="SAM" id="SignalP"/>
    </source>
</evidence>
<feature type="signal peptide" evidence="1">
    <location>
        <begin position="1"/>
        <end position="18"/>
    </location>
</feature>
<gene>
    <name evidence="2" type="ORF">ISN74_05235</name>
</gene>
<dbReference type="EMBL" id="CP064030">
    <property type="protein sequence ID" value="QRN54760.1"/>
    <property type="molecule type" value="Genomic_DNA"/>
</dbReference>
<dbReference type="RefSeq" id="WP_188798048.1">
    <property type="nucleotide sequence ID" value="NZ_BMIZ01000001.1"/>
</dbReference>